<sequence length="56" mass="6412">MIEQWDGAAREAYHQAQRDWNGKLQEMNQILGQISQATSQIAQQYVESDARSAGRF</sequence>
<comment type="caution">
    <text evidence="1">The sequence shown here is derived from an EMBL/GenBank/DDBJ whole genome shotgun (WGS) entry which is preliminary data.</text>
</comment>
<evidence type="ECO:0000313" key="2">
    <source>
        <dbReference type="Proteomes" id="UP000003457"/>
    </source>
</evidence>
<dbReference type="EMBL" id="AEHJ01000027">
    <property type="protein sequence ID" value="EFO77499.1"/>
    <property type="molecule type" value="Genomic_DNA"/>
</dbReference>
<dbReference type="InterPro" id="IPR036689">
    <property type="entry name" value="ESAT-6-like_sf"/>
</dbReference>
<evidence type="ECO:0008006" key="3">
    <source>
        <dbReference type="Google" id="ProtNLM"/>
    </source>
</evidence>
<evidence type="ECO:0000313" key="1">
    <source>
        <dbReference type="EMBL" id="EFO77499.1"/>
    </source>
</evidence>
<dbReference type="Gene3D" id="1.10.287.1060">
    <property type="entry name" value="ESAT-6-like"/>
    <property type="match status" value="1"/>
</dbReference>
<gene>
    <name evidence="1" type="ORF">HMPREF9003_0614</name>
</gene>
<dbReference type="InterPro" id="IPR010310">
    <property type="entry name" value="T7SS_ESAT-6-like"/>
</dbReference>
<dbReference type="Proteomes" id="UP000003457">
    <property type="component" value="Unassembled WGS sequence"/>
</dbReference>
<protein>
    <recommendedName>
        <fullName evidence="3">ESAT-6-like protein</fullName>
    </recommendedName>
</protein>
<reference evidence="1 2" key="1">
    <citation type="submission" date="2010-10" db="EMBL/GenBank/DDBJ databases">
        <authorList>
            <person name="Durkin A.S."/>
            <person name="Madupu R."/>
            <person name="Torralba M."/>
            <person name="Gillis M."/>
            <person name="Methe B."/>
            <person name="Sutton G."/>
            <person name="Nelson K.E."/>
        </authorList>
    </citation>
    <scope>NUCLEOTIDE SEQUENCE [LARGE SCALE GENOMIC DNA]</scope>
    <source>
        <strain evidence="1 2">JCVIHMP022</strain>
    </source>
</reference>
<proteinExistence type="predicted"/>
<name>A0AB72Z054_9BIFI</name>
<dbReference type="AlphaFoldDB" id="A0AB72Z054"/>
<organism evidence="1 2">
    <name type="scientific">Bifidobacterium dentium JCVIHMP022</name>
    <dbReference type="NCBI Taxonomy" id="553191"/>
    <lineage>
        <taxon>Bacteria</taxon>
        <taxon>Bacillati</taxon>
        <taxon>Actinomycetota</taxon>
        <taxon>Actinomycetes</taxon>
        <taxon>Bifidobacteriales</taxon>
        <taxon>Bifidobacteriaceae</taxon>
        <taxon>Bifidobacterium</taxon>
    </lineage>
</organism>
<dbReference type="Pfam" id="PF06013">
    <property type="entry name" value="WXG100"/>
    <property type="match status" value="1"/>
</dbReference>
<dbReference type="SUPFAM" id="SSF140453">
    <property type="entry name" value="EsxAB dimer-like"/>
    <property type="match status" value="1"/>
</dbReference>
<dbReference type="NCBIfam" id="TIGR03930">
    <property type="entry name" value="WXG100_ESAT6"/>
    <property type="match status" value="1"/>
</dbReference>
<accession>A0AB72Z054</accession>